<evidence type="ECO:0000256" key="1">
    <source>
        <dbReference type="SAM" id="MobiDB-lite"/>
    </source>
</evidence>
<reference evidence="3" key="1">
    <citation type="submission" date="2015-09" db="EMBL/GenBank/DDBJ databases">
        <authorList>
            <person name="Graham D.E."/>
            <person name="Mahan K.M."/>
            <person name="Klingeman D.M."/>
            <person name="Fida T."/>
            <person name="Giannone R.J."/>
            <person name="Hettich R.L."/>
            <person name="Parry R.J."/>
            <person name="Spain J.C."/>
        </authorList>
    </citation>
    <scope>NUCLEOTIDE SEQUENCE [LARGE SCALE GENOMIC DNA]</scope>
    <source>
        <strain evidence="3">JCM 4701</strain>
    </source>
</reference>
<feature type="region of interest" description="Disordered" evidence="1">
    <location>
        <begin position="64"/>
        <end position="89"/>
    </location>
</feature>
<sequence length="89" mass="9763">MSTNRTARKNGPSQRDLRAITREMPVITAEVEVLDAQIALLNRPPSKVAVRELRHAQARLLKARREATNGQRRTRKAPAQAALGTAVAA</sequence>
<organism evidence="2 3">
    <name type="scientific">Streptomyces noursei</name>
    <name type="common">Streptomyces albulus</name>
    <dbReference type="NCBI Taxonomy" id="1971"/>
    <lineage>
        <taxon>Bacteria</taxon>
        <taxon>Bacillati</taxon>
        <taxon>Actinomycetota</taxon>
        <taxon>Actinomycetes</taxon>
        <taxon>Kitasatosporales</taxon>
        <taxon>Streptomycetaceae</taxon>
        <taxon>Streptomyces</taxon>
    </lineage>
</organism>
<evidence type="ECO:0000313" key="2">
    <source>
        <dbReference type="EMBL" id="PNE41613.1"/>
    </source>
</evidence>
<keyword evidence="3" id="KW-1185">Reference proteome</keyword>
<dbReference type="InterPro" id="IPR046251">
    <property type="entry name" value="DUF6284"/>
</dbReference>
<dbReference type="EMBL" id="LJSN01000002">
    <property type="protein sequence ID" value="PNE41613.1"/>
    <property type="molecule type" value="Genomic_DNA"/>
</dbReference>
<evidence type="ECO:0000313" key="3">
    <source>
        <dbReference type="Proteomes" id="UP000236047"/>
    </source>
</evidence>
<protein>
    <submittedName>
        <fullName evidence="2">Uncharacterized protein</fullName>
    </submittedName>
</protein>
<comment type="caution">
    <text evidence="2">The sequence shown here is derived from an EMBL/GenBank/DDBJ whole genome shotgun (WGS) entry which is preliminary data.</text>
</comment>
<accession>A0A2N8PKR3</accession>
<gene>
    <name evidence="2" type="ORF">AOB60_13380</name>
</gene>
<name>A0A2N8PKR3_STRNR</name>
<dbReference type="Proteomes" id="UP000236047">
    <property type="component" value="Unassembled WGS sequence"/>
</dbReference>
<dbReference type="AlphaFoldDB" id="A0A2N8PKR3"/>
<proteinExistence type="predicted"/>
<dbReference type="RefSeq" id="WP_219729369.1">
    <property type="nucleotide sequence ID" value="NZ_LJSN01000002.1"/>
</dbReference>
<dbReference type="Pfam" id="PF19801">
    <property type="entry name" value="DUF6284"/>
    <property type="match status" value="1"/>
</dbReference>